<dbReference type="GO" id="GO:0140663">
    <property type="term" value="F:ATP-dependent FeS chaperone activity"/>
    <property type="evidence" value="ECO:0007669"/>
    <property type="project" value="InterPro"/>
</dbReference>
<evidence type="ECO:0000256" key="7">
    <source>
        <dbReference type="HAMAP-Rule" id="MF_02040"/>
    </source>
</evidence>
<accession>A0A363UQ68</accession>
<gene>
    <name evidence="8" type="ORF">DEH80_00170</name>
</gene>
<dbReference type="InterPro" id="IPR033756">
    <property type="entry name" value="YlxH/NBP35"/>
</dbReference>
<evidence type="ECO:0000256" key="4">
    <source>
        <dbReference type="ARBA" id="ARBA00023004"/>
    </source>
</evidence>
<dbReference type="PANTHER" id="PTHR42961:SF2">
    <property type="entry name" value="IRON-SULFUR PROTEIN NUBPL"/>
    <property type="match status" value="1"/>
</dbReference>
<feature type="binding site" evidence="7">
    <location>
        <begin position="128"/>
        <end position="135"/>
    </location>
    <ligand>
        <name>ATP</name>
        <dbReference type="ChEBI" id="CHEBI:30616"/>
    </ligand>
</feature>
<dbReference type="InterPro" id="IPR000808">
    <property type="entry name" value="Mrp-like_CS"/>
</dbReference>
<evidence type="ECO:0000256" key="2">
    <source>
        <dbReference type="ARBA" id="ARBA00022741"/>
    </source>
</evidence>
<comment type="caution">
    <text evidence="8">The sequence shown here is derived from an EMBL/GenBank/DDBJ whole genome shotgun (WGS) entry which is preliminary data.</text>
</comment>
<dbReference type="Pfam" id="PF10609">
    <property type="entry name" value="ParA"/>
    <property type="match status" value="1"/>
</dbReference>
<dbReference type="RefSeq" id="WP_109718450.1">
    <property type="nucleotide sequence ID" value="NZ_QEQK01000001.1"/>
</dbReference>
<comment type="function">
    <text evidence="7">Binds and transfers iron-sulfur (Fe-S) clusters to target apoproteins. Can hydrolyze ATP.</text>
</comment>
<evidence type="ECO:0000256" key="1">
    <source>
        <dbReference type="ARBA" id="ARBA00022723"/>
    </source>
</evidence>
<name>A0A363UQ68_9GAMM</name>
<dbReference type="NCBIfam" id="NF008669">
    <property type="entry name" value="PRK11670.1"/>
    <property type="match status" value="1"/>
</dbReference>
<sequence>MRASIGGRGDTLARPCPHLGALAGARTISTSTDALRAALADELIPYLDTDWVSAGAIRKLEDRRVELVLGFYLGDEQAGLLERLRARCAQATGHPVAVSLDIEIGVHAVQQNLRPLPNIRNILAVASGKGGVGKSTVSANLALALQQDGARVGLLDADIYGPSQPRMMGTSARPQSPDGKSMLPVPAHGLATMSIGYLIDATEPTIWRGPMVTQALQQLLTETRWPELDYLVIDLPPGTGDTQLSLVQRIPVSGAVIVTTPQDIALLDARKGLEMFRKVHVPVLGVVENMAYHRCNNCGEVSHIFGQGGGRRLAEATGVPELGQLPLDAAIQLAADGGTPTVAADPASENAQAYHAMARRAAAALAGRVQGQGSRFPEIEIVDD</sequence>
<keyword evidence="2 7" id="KW-0547">Nucleotide-binding</keyword>
<dbReference type="InterPro" id="IPR027417">
    <property type="entry name" value="P-loop_NTPase"/>
</dbReference>
<keyword evidence="9" id="KW-1185">Reference proteome</keyword>
<keyword evidence="4 7" id="KW-0408">Iron</keyword>
<keyword evidence="7" id="KW-0378">Hydrolase</keyword>
<dbReference type="GO" id="GO:0051539">
    <property type="term" value="F:4 iron, 4 sulfur cluster binding"/>
    <property type="evidence" value="ECO:0007669"/>
    <property type="project" value="TreeGrafter"/>
</dbReference>
<dbReference type="HAMAP" id="MF_02040">
    <property type="entry name" value="Mrp_NBP35"/>
    <property type="match status" value="1"/>
</dbReference>
<dbReference type="PANTHER" id="PTHR42961">
    <property type="entry name" value="IRON-SULFUR PROTEIN NUBPL"/>
    <property type="match status" value="1"/>
</dbReference>
<dbReference type="GO" id="GO:0005829">
    <property type="term" value="C:cytosol"/>
    <property type="evidence" value="ECO:0007669"/>
    <property type="project" value="TreeGrafter"/>
</dbReference>
<dbReference type="GO" id="GO:0016226">
    <property type="term" value="P:iron-sulfur cluster assembly"/>
    <property type="evidence" value="ECO:0007669"/>
    <property type="project" value="InterPro"/>
</dbReference>
<organism evidence="8 9">
    <name type="scientific">Abyssibacter profundi</name>
    <dbReference type="NCBI Taxonomy" id="2182787"/>
    <lineage>
        <taxon>Bacteria</taxon>
        <taxon>Pseudomonadati</taxon>
        <taxon>Pseudomonadota</taxon>
        <taxon>Gammaproteobacteria</taxon>
        <taxon>Chromatiales</taxon>
        <taxon>Oceanococcaceae</taxon>
        <taxon>Abyssibacter</taxon>
    </lineage>
</organism>
<dbReference type="SUPFAM" id="SSF52540">
    <property type="entry name" value="P-loop containing nucleoside triphosphate hydrolases"/>
    <property type="match status" value="1"/>
</dbReference>
<evidence type="ECO:0000313" key="8">
    <source>
        <dbReference type="EMBL" id="PWN57594.1"/>
    </source>
</evidence>
<evidence type="ECO:0000256" key="3">
    <source>
        <dbReference type="ARBA" id="ARBA00022840"/>
    </source>
</evidence>
<protein>
    <recommendedName>
        <fullName evidence="7">Iron-sulfur cluster carrier protein</fullName>
    </recommendedName>
</protein>
<evidence type="ECO:0000313" key="9">
    <source>
        <dbReference type="Proteomes" id="UP000251800"/>
    </source>
</evidence>
<dbReference type="Proteomes" id="UP000251800">
    <property type="component" value="Unassembled WGS sequence"/>
</dbReference>
<dbReference type="PROSITE" id="PS01215">
    <property type="entry name" value="MRP"/>
    <property type="match status" value="1"/>
</dbReference>
<keyword evidence="3 7" id="KW-0067">ATP-binding</keyword>
<dbReference type="FunFam" id="3.40.50.300:FF:000418">
    <property type="entry name" value="Iron-sulfur cluster carrier protein"/>
    <property type="match status" value="1"/>
</dbReference>
<dbReference type="GO" id="GO:0016887">
    <property type="term" value="F:ATP hydrolysis activity"/>
    <property type="evidence" value="ECO:0007669"/>
    <property type="project" value="UniProtKB-UniRule"/>
</dbReference>
<reference evidence="8 9" key="1">
    <citation type="submission" date="2018-05" db="EMBL/GenBank/DDBJ databases">
        <title>Abyssibacter profundi OUC007T gen. nov., sp. nov, a marine bacterium isolated from seawater of the Mariana Trench.</title>
        <authorList>
            <person name="Zhou S."/>
        </authorList>
    </citation>
    <scope>NUCLEOTIDE SEQUENCE [LARGE SCALE GENOMIC DNA]</scope>
    <source>
        <strain evidence="8 9">OUC007</strain>
    </source>
</reference>
<keyword evidence="5 7" id="KW-0411">Iron-sulfur</keyword>
<comment type="subunit">
    <text evidence="7">Homodimer.</text>
</comment>
<dbReference type="OrthoDB" id="9809679at2"/>
<comment type="similarity">
    <text evidence="6 7">Belongs to the Mrp/NBP35 ATP-binding proteins family.</text>
</comment>
<dbReference type="Gene3D" id="3.40.50.300">
    <property type="entry name" value="P-loop containing nucleotide triphosphate hydrolases"/>
    <property type="match status" value="1"/>
</dbReference>
<keyword evidence="1 7" id="KW-0479">Metal-binding</keyword>
<dbReference type="InterPro" id="IPR044304">
    <property type="entry name" value="NUBPL-like"/>
</dbReference>
<dbReference type="GO" id="GO:0046872">
    <property type="term" value="F:metal ion binding"/>
    <property type="evidence" value="ECO:0007669"/>
    <property type="project" value="UniProtKB-KW"/>
</dbReference>
<dbReference type="InterPro" id="IPR019591">
    <property type="entry name" value="Mrp/NBP35_ATP-bd"/>
</dbReference>
<dbReference type="CDD" id="cd02037">
    <property type="entry name" value="Mrp_NBP35"/>
    <property type="match status" value="1"/>
</dbReference>
<dbReference type="GO" id="GO:0005524">
    <property type="term" value="F:ATP binding"/>
    <property type="evidence" value="ECO:0007669"/>
    <property type="project" value="UniProtKB-UniRule"/>
</dbReference>
<dbReference type="EMBL" id="QEQK01000001">
    <property type="protein sequence ID" value="PWN57594.1"/>
    <property type="molecule type" value="Genomic_DNA"/>
</dbReference>
<dbReference type="AlphaFoldDB" id="A0A363UQ68"/>
<evidence type="ECO:0000256" key="5">
    <source>
        <dbReference type="ARBA" id="ARBA00023014"/>
    </source>
</evidence>
<evidence type="ECO:0000256" key="6">
    <source>
        <dbReference type="ARBA" id="ARBA00024036"/>
    </source>
</evidence>
<proteinExistence type="inferred from homology"/>